<keyword evidence="2" id="KW-1185">Reference proteome</keyword>
<evidence type="ECO:0000313" key="1">
    <source>
        <dbReference type="EMBL" id="MDC0685287.1"/>
    </source>
</evidence>
<evidence type="ECO:0000313" key="2">
    <source>
        <dbReference type="Proteomes" id="UP001217485"/>
    </source>
</evidence>
<sequence>MSELHLDPNASRLTIHTRAVGMLARLAHDLEITASELRGRARLDGESWTAELEIPVARLSVAGVLRGDRVDPDALSAGDRGDIERRLRGEVLGGTEIVTVRASGATRDRAEVRVQVASGSAALVARLSSRDRGDGAIGVTGTCQLSMAALGVREVKGPLGAFKVRDELDVLFDLTLRPAG</sequence>
<evidence type="ECO:0008006" key="3">
    <source>
        <dbReference type="Google" id="ProtNLM"/>
    </source>
</evidence>
<protein>
    <recommendedName>
        <fullName evidence="3">Lipid/polyisoprenoid-binding YceI-like domain-containing protein</fullName>
    </recommendedName>
</protein>
<accession>A0ABT5CFW8</accession>
<organism evidence="1 2">
    <name type="scientific">Sorangium atrum</name>
    <dbReference type="NCBI Taxonomy" id="2995308"/>
    <lineage>
        <taxon>Bacteria</taxon>
        <taxon>Pseudomonadati</taxon>
        <taxon>Myxococcota</taxon>
        <taxon>Polyangia</taxon>
        <taxon>Polyangiales</taxon>
        <taxon>Polyangiaceae</taxon>
        <taxon>Sorangium</taxon>
    </lineage>
</organism>
<proteinExistence type="predicted"/>
<dbReference type="Proteomes" id="UP001217485">
    <property type="component" value="Unassembled WGS sequence"/>
</dbReference>
<gene>
    <name evidence="1" type="ORF">POL72_46680</name>
</gene>
<dbReference type="EMBL" id="JAQNDK010000006">
    <property type="protein sequence ID" value="MDC0685287.1"/>
    <property type="molecule type" value="Genomic_DNA"/>
</dbReference>
<name>A0ABT5CFW8_9BACT</name>
<comment type="caution">
    <text evidence="1">The sequence shown here is derived from an EMBL/GenBank/DDBJ whole genome shotgun (WGS) entry which is preliminary data.</text>
</comment>
<dbReference type="RefSeq" id="WP_272103475.1">
    <property type="nucleotide sequence ID" value="NZ_JAQNDK010000006.1"/>
</dbReference>
<reference evidence="1 2" key="1">
    <citation type="submission" date="2023-01" db="EMBL/GenBank/DDBJ databases">
        <title>Minimal conservation of predation-associated metabolite biosynthetic gene clusters underscores biosynthetic potential of Myxococcota including descriptions for ten novel species: Archangium lansinium sp. nov., Myxococcus landrumus sp. nov., Nannocystis bai.</title>
        <authorList>
            <person name="Ahearne A."/>
            <person name="Stevens C."/>
            <person name="Dowd S."/>
        </authorList>
    </citation>
    <scope>NUCLEOTIDE SEQUENCE [LARGE SCALE GENOMIC DNA]</scope>
    <source>
        <strain evidence="1 2">WIWO2</strain>
    </source>
</reference>